<reference evidence="2" key="4">
    <citation type="submission" date="2025-09" db="UniProtKB">
        <authorList>
            <consortium name="Ensembl"/>
        </authorList>
    </citation>
    <scope>IDENTIFICATION</scope>
</reference>
<sequence length="256" mass="29746">MPVNAYDNLNYREFLKKFSGELIEKEKPAAPPTPEHLGLSESSPAVLLQRPKTASCIPERSKVNSGPELSSSSAVERRLRFKIRSCWREIQRRCKEADTQRTGGIEIEAFLGNVVKMVTTPSQFEQLSEKYNLKNKGRLSYPEFLQNFVLMLKPNAPTFTERRRLHLPKTPVSRQCTDALLRLCSPIQLRWKSIKRAFVFYDKERTGKIPLQEFRKVLRQHNVNLSEEDFFHLASFFDKNISGNISYNEFLCIFQK</sequence>
<evidence type="ECO:0000259" key="1">
    <source>
        <dbReference type="PROSITE" id="PS50222"/>
    </source>
</evidence>
<dbReference type="Gene3D" id="1.10.238.10">
    <property type="entry name" value="EF-hand"/>
    <property type="match status" value="2"/>
</dbReference>
<dbReference type="STRING" id="7994.ENSAMXP00000028519"/>
<dbReference type="Proteomes" id="UP000018467">
    <property type="component" value="Unassembled WGS sequence"/>
</dbReference>
<evidence type="ECO:0000313" key="3">
    <source>
        <dbReference type="Proteomes" id="UP000018467"/>
    </source>
</evidence>
<dbReference type="InterPro" id="IPR002048">
    <property type="entry name" value="EF_hand_dom"/>
</dbReference>
<reference evidence="2" key="3">
    <citation type="submission" date="2025-08" db="UniProtKB">
        <authorList>
            <consortium name="Ensembl"/>
        </authorList>
    </citation>
    <scope>IDENTIFICATION</scope>
</reference>
<reference evidence="3" key="2">
    <citation type="journal article" date="2014" name="Nat. Commun.">
        <title>The cavefish genome reveals candidate genes for eye loss.</title>
        <authorList>
            <person name="McGaugh S.E."/>
            <person name="Gross J.B."/>
            <person name="Aken B."/>
            <person name="Blin M."/>
            <person name="Borowsky R."/>
            <person name="Chalopin D."/>
            <person name="Hinaux H."/>
            <person name="Jeffery W.R."/>
            <person name="Keene A."/>
            <person name="Ma L."/>
            <person name="Minx P."/>
            <person name="Murphy D."/>
            <person name="O'Quin K.E."/>
            <person name="Retaux S."/>
            <person name="Rohner N."/>
            <person name="Searle S.M."/>
            <person name="Stahl B.A."/>
            <person name="Tabin C."/>
            <person name="Volff J.N."/>
            <person name="Yoshizawa M."/>
            <person name="Warren W.C."/>
        </authorList>
    </citation>
    <scope>NUCLEOTIDE SEQUENCE [LARGE SCALE GENOMIC DNA]</scope>
    <source>
        <strain evidence="3">female</strain>
    </source>
</reference>
<dbReference type="SUPFAM" id="SSF47473">
    <property type="entry name" value="EF-hand"/>
    <property type="match status" value="1"/>
</dbReference>
<dbReference type="CDD" id="cd00051">
    <property type="entry name" value="EFh"/>
    <property type="match status" value="1"/>
</dbReference>
<dbReference type="Ensembl" id="ENSAMXT00000045911.1">
    <property type="protein sequence ID" value="ENSAMXP00000028519.1"/>
    <property type="gene ID" value="ENSAMXG00000039191.1"/>
</dbReference>
<dbReference type="PANTHER" id="PTHR20875">
    <property type="entry name" value="EF-HAND CALCIUM-BINDING DOMAIN-CONTAINING PROTEIN 6-RELATED"/>
    <property type="match status" value="1"/>
</dbReference>
<dbReference type="GeneTree" id="ENSGT00390000013629"/>
<proteinExistence type="predicted"/>
<dbReference type="Pfam" id="PF13499">
    <property type="entry name" value="EF-hand_7"/>
    <property type="match status" value="1"/>
</dbReference>
<dbReference type="InterPro" id="IPR011992">
    <property type="entry name" value="EF-hand-dom_pair"/>
</dbReference>
<dbReference type="PROSITE" id="PS50222">
    <property type="entry name" value="EF_HAND_2"/>
    <property type="match status" value="1"/>
</dbReference>
<protein>
    <recommendedName>
        <fullName evidence="1">EF-hand domain-containing protein</fullName>
    </recommendedName>
</protein>
<reference evidence="3" key="1">
    <citation type="submission" date="2013-03" db="EMBL/GenBank/DDBJ databases">
        <authorList>
            <person name="Jeffery W."/>
            <person name="Warren W."/>
            <person name="Wilson R.K."/>
        </authorList>
    </citation>
    <scope>NUCLEOTIDE SEQUENCE</scope>
    <source>
        <strain evidence="3">female</strain>
    </source>
</reference>
<dbReference type="InParanoid" id="A0A3B1IGZ4"/>
<dbReference type="GO" id="GO:0005654">
    <property type="term" value="C:nucleoplasm"/>
    <property type="evidence" value="ECO:0007669"/>
    <property type="project" value="TreeGrafter"/>
</dbReference>
<dbReference type="GO" id="GO:0005509">
    <property type="term" value="F:calcium ion binding"/>
    <property type="evidence" value="ECO:0007669"/>
    <property type="project" value="InterPro"/>
</dbReference>
<dbReference type="Bgee" id="ENSAMXG00000039191">
    <property type="expression patterns" value="Expressed in testis and 5 other cell types or tissues"/>
</dbReference>
<feature type="domain" description="EF-hand" evidence="1">
    <location>
        <begin position="189"/>
        <end position="224"/>
    </location>
</feature>
<dbReference type="AlphaFoldDB" id="A0A3B1IGZ4"/>
<name>A0A3B1IGZ4_ASTMX</name>
<dbReference type="PANTHER" id="PTHR20875:SF2">
    <property type="entry name" value="EF-HAND CALCIUM-BINDING DOMAIN-CONTAINING PROTEIN 6"/>
    <property type="match status" value="1"/>
</dbReference>
<keyword evidence="3" id="KW-1185">Reference proteome</keyword>
<organism evidence="2 3">
    <name type="scientific">Astyanax mexicanus</name>
    <name type="common">Blind cave fish</name>
    <name type="synonym">Astyanax fasciatus mexicanus</name>
    <dbReference type="NCBI Taxonomy" id="7994"/>
    <lineage>
        <taxon>Eukaryota</taxon>
        <taxon>Metazoa</taxon>
        <taxon>Chordata</taxon>
        <taxon>Craniata</taxon>
        <taxon>Vertebrata</taxon>
        <taxon>Euteleostomi</taxon>
        <taxon>Actinopterygii</taxon>
        <taxon>Neopterygii</taxon>
        <taxon>Teleostei</taxon>
        <taxon>Ostariophysi</taxon>
        <taxon>Characiformes</taxon>
        <taxon>Characoidei</taxon>
        <taxon>Acestrorhamphidae</taxon>
        <taxon>Acestrorhamphinae</taxon>
        <taxon>Astyanax</taxon>
    </lineage>
</organism>
<dbReference type="InterPro" id="IPR052603">
    <property type="entry name" value="EFCB6"/>
</dbReference>
<evidence type="ECO:0000313" key="2">
    <source>
        <dbReference type="Ensembl" id="ENSAMXP00000028519.1"/>
    </source>
</evidence>
<accession>A0A3B1IGZ4</accession>